<comment type="caution">
    <text evidence="8">The sequence shown here is derived from an EMBL/GenBank/DDBJ whole genome shotgun (WGS) entry which is preliminary data.</text>
</comment>
<comment type="subcellular location">
    <subcellularLocation>
        <location evidence="1">Nucleus</location>
    </subcellularLocation>
</comment>
<dbReference type="Pfam" id="PF02362">
    <property type="entry name" value="B3"/>
    <property type="match status" value="2"/>
</dbReference>
<sequence length="294" mass="34828">MEETPQHFFKVINASTLQDKKLRIPKKFVRKFEDELSAFATITTSDSRVWQVGLSKDGAKIWFHHGLQDFIEYYSICVGYFLVFKYEKRSKFHVIIFDTSTFEISYENLIHHDEIEKDEVYRNQKGSANLDSSRPRHEREMPSRNRKMKEPVQVQTDTADNGEDEILFVCNLYRKYKFSSAKERDRLFTLARSLKFINPSFVIVLRQSHLHSHTVCLPAKFTNRYMTQDAESIKIRAFNGREWLVRISWKDGCHVLQGWSKFLNDMKIKVGDICVFELIRSQDWLLEVSVFKET</sequence>
<keyword evidence="4" id="KW-0804">Transcription</keyword>
<feature type="domain" description="TF-B3" evidence="7">
    <location>
        <begin position="7"/>
        <end position="100"/>
    </location>
</feature>
<feature type="domain" description="TF-B3" evidence="7">
    <location>
        <begin position="200"/>
        <end position="294"/>
    </location>
</feature>
<keyword evidence="2" id="KW-0805">Transcription regulation</keyword>
<dbReference type="PROSITE" id="PS50863">
    <property type="entry name" value="B3"/>
    <property type="match status" value="2"/>
</dbReference>
<dbReference type="InterPro" id="IPR015300">
    <property type="entry name" value="DNA-bd_pseudobarrel_sf"/>
</dbReference>
<accession>A0A5C7HY15</accession>
<dbReference type="GO" id="GO:0003677">
    <property type="term" value="F:DNA binding"/>
    <property type="evidence" value="ECO:0007669"/>
    <property type="project" value="UniProtKB-KW"/>
</dbReference>
<evidence type="ECO:0000313" key="8">
    <source>
        <dbReference type="EMBL" id="TXG61734.1"/>
    </source>
</evidence>
<dbReference type="InterPro" id="IPR050655">
    <property type="entry name" value="Plant_B3_domain"/>
</dbReference>
<dbReference type="InterPro" id="IPR003340">
    <property type="entry name" value="B3_DNA-bd"/>
</dbReference>
<name>A0A5C7HY15_9ROSI</name>
<evidence type="ECO:0000313" key="9">
    <source>
        <dbReference type="Proteomes" id="UP000323000"/>
    </source>
</evidence>
<dbReference type="GO" id="GO:0005634">
    <property type="term" value="C:nucleus"/>
    <property type="evidence" value="ECO:0007669"/>
    <property type="project" value="UniProtKB-SubCell"/>
</dbReference>
<dbReference type="SUPFAM" id="SSF101936">
    <property type="entry name" value="DNA-binding pseudobarrel domain"/>
    <property type="match status" value="2"/>
</dbReference>
<dbReference type="CDD" id="cd10017">
    <property type="entry name" value="B3_DNA"/>
    <property type="match status" value="2"/>
</dbReference>
<evidence type="ECO:0000256" key="5">
    <source>
        <dbReference type="ARBA" id="ARBA00023242"/>
    </source>
</evidence>
<feature type="region of interest" description="Disordered" evidence="6">
    <location>
        <begin position="126"/>
        <end position="156"/>
    </location>
</feature>
<evidence type="ECO:0000259" key="7">
    <source>
        <dbReference type="PROSITE" id="PS50863"/>
    </source>
</evidence>
<evidence type="ECO:0000256" key="4">
    <source>
        <dbReference type="ARBA" id="ARBA00023163"/>
    </source>
</evidence>
<dbReference type="EMBL" id="VAHF01000005">
    <property type="protein sequence ID" value="TXG61734.1"/>
    <property type="molecule type" value="Genomic_DNA"/>
</dbReference>
<dbReference type="PANTHER" id="PTHR31920">
    <property type="entry name" value="B3 DOMAIN-CONTAINING"/>
    <property type="match status" value="1"/>
</dbReference>
<dbReference type="Proteomes" id="UP000323000">
    <property type="component" value="Chromosome 5"/>
</dbReference>
<reference evidence="9" key="1">
    <citation type="journal article" date="2019" name="Gigascience">
        <title>De novo genome assembly of the endangered Acer yangbiense, a plant species with extremely small populations endemic to Yunnan Province, China.</title>
        <authorList>
            <person name="Yang J."/>
            <person name="Wariss H.M."/>
            <person name="Tao L."/>
            <person name="Zhang R."/>
            <person name="Yun Q."/>
            <person name="Hollingsworth P."/>
            <person name="Dao Z."/>
            <person name="Luo G."/>
            <person name="Guo H."/>
            <person name="Ma Y."/>
            <person name="Sun W."/>
        </authorList>
    </citation>
    <scope>NUCLEOTIDE SEQUENCE [LARGE SCALE GENOMIC DNA]</scope>
    <source>
        <strain evidence="9">cv. Malutang</strain>
    </source>
</reference>
<evidence type="ECO:0000256" key="2">
    <source>
        <dbReference type="ARBA" id="ARBA00023015"/>
    </source>
</evidence>
<proteinExistence type="predicted"/>
<dbReference type="SMART" id="SM01019">
    <property type="entry name" value="B3"/>
    <property type="match status" value="2"/>
</dbReference>
<keyword evidence="9" id="KW-1185">Reference proteome</keyword>
<dbReference type="PANTHER" id="PTHR31920:SF51">
    <property type="entry name" value="BINDING PROTEIN, PUTATIVE-RELATED"/>
    <property type="match status" value="1"/>
</dbReference>
<gene>
    <name evidence="8" type="ORF">EZV62_013097</name>
</gene>
<evidence type="ECO:0000256" key="3">
    <source>
        <dbReference type="ARBA" id="ARBA00023125"/>
    </source>
</evidence>
<keyword evidence="5" id="KW-0539">Nucleus</keyword>
<evidence type="ECO:0000256" key="6">
    <source>
        <dbReference type="SAM" id="MobiDB-lite"/>
    </source>
</evidence>
<dbReference type="AlphaFoldDB" id="A0A5C7HY15"/>
<evidence type="ECO:0000256" key="1">
    <source>
        <dbReference type="ARBA" id="ARBA00004123"/>
    </source>
</evidence>
<feature type="compositionally biased region" description="Basic and acidic residues" evidence="6">
    <location>
        <begin position="133"/>
        <end position="143"/>
    </location>
</feature>
<dbReference type="Gene3D" id="2.40.330.10">
    <property type="entry name" value="DNA-binding pseudobarrel domain"/>
    <property type="match status" value="2"/>
</dbReference>
<organism evidence="8 9">
    <name type="scientific">Acer yangbiense</name>
    <dbReference type="NCBI Taxonomy" id="1000413"/>
    <lineage>
        <taxon>Eukaryota</taxon>
        <taxon>Viridiplantae</taxon>
        <taxon>Streptophyta</taxon>
        <taxon>Embryophyta</taxon>
        <taxon>Tracheophyta</taxon>
        <taxon>Spermatophyta</taxon>
        <taxon>Magnoliopsida</taxon>
        <taxon>eudicotyledons</taxon>
        <taxon>Gunneridae</taxon>
        <taxon>Pentapetalae</taxon>
        <taxon>rosids</taxon>
        <taxon>malvids</taxon>
        <taxon>Sapindales</taxon>
        <taxon>Sapindaceae</taxon>
        <taxon>Hippocastanoideae</taxon>
        <taxon>Acereae</taxon>
        <taxon>Acer</taxon>
    </lineage>
</organism>
<keyword evidence="3" id="KW-0238">DNA-binding</keyword>
<dbReference type="OrthoDB" id="623918at2759"/>
<protein>
    <recommendedName>
        <fullName evidence="7">TF-B3 domain-containing protein</fullName>
    </recommendedName>
</protein>